<dbReference type="RefSeq" id="WP_069726986.1">
    <property type="nucleotide sequence ID" value="NZ_MDCO01000012.1"/>
</dbReference>
<comment type="caution">
    <text evidence="2">The sequence shown here is derived from an EMBL/GenBank/DDBJ whole genome shotgun (WGS) entry which is preliminary data.</text>
</comment>
<evidence type="ECO:0000313" key="2">
    <source>
        <dbReference type="EMBL" id="OEJ13675.1"/>
    </source>
</evidence>
<feature type="transmembrane region" description="Helical" evidence="1">
    <location>
        <begin position="79"/>
        <end position="98"/>
    </location>
</feature>
<feature type="transmembrane region" description="Helical" evidence="1">
    <location>
        <begin position="7"/>
        <end position="25"/>
    </location>
</feature>
<dbReference type="AlphaFoldDB" id="A0A1E5NBZ2"/>
<keyword evidence="1" id="KW-1133">Transmembrane helix</keyword>
<reference evidence="2 3" key="1">
    <citation type="submission" date="2016-08" db="EMBL/GenBank/DDBJ databases">
        <title>Characterization and recognition of Brachyspira hampsonii sp. nov., a novel intestinal spirochete that is pathogenic to pigs.</title>
        <authorList>
            <person name="Mirajkar N."/>
            <person name="La T."/>
            <person name="Phillips N."/>
            <person name="Hampson D."/>
            <person name="Gebhart C."/>
        </authorList>
    </citation>
    <scope>NUCLEOTIDE SEQUENCE [LARGE SCALE GENOMIC DNA]</scope>
    <source>
        <strain evidence="2 3">P280/1</strain>
    </source>
</reference>
<gene>
    <name evidence="2" type="ORF">BFL38_02695</name>
</gene>
<dbReference type="EMBL" id="MDCO01000012">
    <property type="protein sequence ID" value="OEJ13675.1"/>
    <property type="molecule type" value="Genomic_DNA"/>
</dbReference>
<protein>
    <submittedName>
        <fullName evidence="2">Uncharacterized protein</fullName>
    </submittedName>
</protein>
<keyword evidence="1" id="KW-0812">Transmembrane</keyword>
<sequence>MKFLKKIDIILIFIIISYIFYNDLIKNNNKNLENNIHKLNYIENNYIIENNYNTDSEIEYQNIRRRRYRHDLDLEGDRVFIMFTGSLIIGFLLSLILLSKNKFYKKELIPAKIILILSVIITGIIIFINYENIKNILEYLSLPIGFIVGFVLARLIIK</sequence>
<feature type="transmembrane region" description="Helical" evidence="1">
    <location>
        <begin position="136"/>
        <end position="157"/>
    </location>
</feature>
<evidence type="ECO:0000256" key="1">
    <source>
        <dbReference type="SAM" id="Phobius"/>
    </source>
</evidence>
<accession>A0A1E5NBZ2</accession>
<organism evidence="2 3">
    <name type="scientific">Brachyspira hampsonii</name>
    <dbReference type="NCBI Taxonomy" id="1287055"/>
    <lineage>
        <taxon>Bacteria</taxon>
        <taxon>Pseudomonadati</taxon>
        <taxon>Spirochaetota</taxon>
        <taxon>Spirochaetia</taxon>
        <taxon>Brachyspirales</taxon>
        <taxon>Brachyspiraceae</taxon>
        <taxon>Brachyspira</taxon>
    </lineage>
</organism>
<name>A0A1E5NBZ2_9SPIR</name>
<proteinExistence type="predicted"/>
<feature type="transmembrane region" description="Helical" evidence="1">
    <location>
        <begin position="110"/>
        <end position="130"/>
    </location>
</feature>
<keyword evidence="1" id="KW-0472">Membrane</keyword>
<dbReference type="Proteomes" id="UP000095247">
    <property type="component" value="Unassembled WGS sequence"/>
</dbReference>
<evidence type="ECO:0000313" key="3">
    <source>
        <dbReference type="Proteomes" id="UP000095247"/>
    </source>
</evidence>